<proteinExistence type="predicted"/>
<keyword evidence="2" id="KW-0812">Transmembrane</keyword>
<dbReference type="PROSITE" id="PS51758">
    <property type="entry name" value="LETM1_RBD"/>
    <property type="match status" value="1"/>
</dbReference>
<keyword evidence="2" id="KW-0472">Membrane</keyword>
<evidence type="ECO:0000259" key="3">
    <source>
        <dbReference type="PROSITE" id="PS51758"/>
    </source>
</evidence>
<feature type="domain" description="Letm1 RBD" evidence="3">
    <location>
        <begin position="162"/>
        <end position="340"/>
    </location>
</feature>
<keyword evidence="4" id="KW-1185">Reference proteome</keyword>
<feature type="transmembrane region" description="Helical" evidence="2">
    <location>
        <begin position="137"/>
        <end position="160"/>
    </location>
</feature>
<sequence>MLVRSFCGRAFVMKAVRADFQNYRLHSLRLLSTQTQDLPKAPQPPGLMKRYEDWLESNFPKYYHRVHRVIVDGSKSTLKDIRLYWNVRKDMRNGRPISALNKEELEVLIQCPNEMVHMFWLVVLLQIPLIPQEMGKMVFTTILVVVPLGVYVIVPAIIFLPRLILTRHFWTPDQREEFWSYTIKERQGRHYRPVAQALQEHSIQSPLTYEDLSRLAVNTDPLPDPRSLSFLEKYHLCRAYGILPTFGCIDRLERRTIAIQAHDLIIAKENLDDVNAAELHKYMHLRQLAFWGKSDSEMRESIRRWLNFSTGGKANAPLTLLMYAPILLGGIKEEKPNSVG</sequence>
<dbReference type="WBParaSite" id="PSAMB.scaffold2373size23545.g17561.t3">
    <property type="protein sequence ID" value="PSAMB.scaffold2373size23545.g17561.t3"/>
    <property type="gene ID" value="PSAMB.scaffold2373size23545.g17561"/>
</dbReference>
<organism evidence="4 5">
    <name type="scientific">Plectus sambesii</name>
    <dbReference type="NCBI Taxonomy" id="2011161"/>
    <lineage>
        <taxon>Eukaryota</taxon>
        <taxon>Metazoa</taxon>
        <taxon>Ecdysozoa</taxon>
        <taxon>Nematoda</taxon>
        <taxon>Chromadorea</taxon>
        <taxon>Plectida</taxon>
        <taxon>Plectina</taxon>
        <taxon>Plectoidea</taxon>
        <taxon>Plectidae</taxon>
        <taxon>Plectus</taxon>
    </lineage>
</organism>
<keyword evidence="2" id="KW-1133">Transmembrane helix</keyword>
<evidence type="ECO:0000313" key="5">
    <source>
        <dbReference type="WBParaSite" id="PSAMB.scaffold2373size23545.g17561.t3"/>
    </source>
</evidence>
<dbReference type="GO" id="GO:0043022">
    <property type="term" value="F:ribosome binding"/>
    <property type="evidence" value="ECO:0007669"/>
    <property type="project" value="InterPro"/>
</dbReference>
<evidence type="ECO:0000313" key="4">
    <source>
        <dbReference type="Proteomes" id="UP000887566"/>
    </source>
</evidence>
<reference evidence="5" key="1">
    <citation type="submission" date="2022-11" db="UniProtKB">
        <authorList>
            <consortium name="WormBaseParasite"/>
        </authorList>
    </citation>
    <scope>IDENTIFICATION</scope>
</reference>
<dbReference type="Pfam" id="PF07766">
    <property type="entry name" value="LETM1_RBD"/>
    <property type="match status" value="2"/>
</dbReference>
<keyword evidence="1" id="KW-0496">Mitochondrion</keyword>
<protein>
    <submittedName>
        <fullName evidence="5">Letm1 RBD domain-containing protein</fullName>
    </submittedName>
</protein>
<accession>A0A914VQU3</accession>
<dbReference type="AlphaFoldDB" id="A0A914VQU3"/>
<dbReference type="InterPro" id="IPR033122">
    <property type="entry name" value="LETM1-like_RBD"/>
</dbReference>
<evidence type="ECO:0000256" key="1">
    <source>
        <dbReference type="PROSITE-ProRule" id="PRU01094"/>
    </source>
</evidence>
<dbReference type="Proteomes" id="UP000887566">
    <property type="component" value="Unplaced"/>
</dbReference>
<evidence type="ECO:0000256" key="2">
    <source>
        <dbReference type="SAM" id="Phobius"/>
    </source>
</evidence>
<name>A0A914VQU3_9BILA</name>